<reference evidence="2" key="2">
    <citation type="journal article" date="2018" name="DNA Res.">
        <title>Comparative genome and transcriptome analyses reveal adaptations to opportunistic infections in woody plant degrading pathogens of Botryosphaeriaceae.</title>
        <authorList>
            <person name="Yan J.Y."/>
            <person name="Zhao W.S."/>
            <person name="Chen Z."/>
            <person name="Xing Q.K."/>
            <person name="Zhang W."/>
            <person name="Chethana K.W.T."/>
            <person name="Xue M.F."/>
            <person name="Xu J.P."/>
            <person name="Phillips A.J.L."/>
            <person name="Wang Y."/>
            <person name="Liu J.H."/>
            <person name="Liu M."/>
            <person name="Zhou Y."/>
            <person name="Jayawardena R.S."/>
            <person name="Manawasinghe I.S."/>
            <person name="Huang J.B."/>
            <person name="Qiao G.H."/>
            <person name="Fu C.Y."/>
            <person name="Guo F.F."/>
            <person name="Dissanayake A.J."/>
            <person name="Peng Y.L."/>
            <person name="Hyde K.D."/>
            <person name="Li X.H."/>
        </authorList>
    </citation>
    <scope>NUCLEOTIDE SEQUENCE</scope>
    <source>
        <strain evidence="2">CSS-01s</strain>
    </source>
</reference>
<comment type="caution">
    <text evidence="2">The sequence shown here is derived from an EMBL/GenBank/DDBJ whole genome shotgun (WGS) entry which is preliminary data.</text>
</comment>
<keyword evidence="1" id="KW-0812">Transmembrane</keyword>
<sequence length="536" mass="57727">MTFFLVAGIAFALGHHFHYQSLDGTEVSSETKQQWAIRIGTGFAFLCKASLVGSVGVAYTQRLWVTVKKRYLSLQNLDDAFSLTTDPFSFFSGVLISAKLLCLLAACMWCIPIVATITPATLTVRSGLSNDTSLANVPRPAYGNELTGITWVNFEGVGRVESTSAAVDRLIAATSSSISVLPFTPPHPNASYSLDFYAPAIKCETLSAAAANNTIKLDDPSKLRKAWNESMSNGALNPLFEQLYIGNTMTVLDEYYIANHFFIQTGGPSGSNYSCHAWNASYTVDFLSVDGTLSSTITNLEHVTPLNINGSEVASDYAPGQIAYWALISALSDVIVTKVYFGSTNSLIGADTDIFKSGIPACPEIRNNKGSGSNGFGDILSPWMCRNGSVPRAIEDLSHNVSLSLMSSALFSNKTEVEVTVTSPQNYYSYNWRNLLYAYLAAAVVALACVAVGAHAYVVNGYSASSSFSSIMFTTRNADLDKLSVGQCLGKQPMPKDVKSTMLRYGVLRSSEGQTPHATFGFRDTVVPLKKGDPCS</sequence>
<reference evidence="2" key="1">
    <citation type="submission" date="2016-08" db="EMBL/GenBank/DDBJ databases">
        <authorList>
            <person name="Yan J."/>
        </authorList>
    </citation>
    <scope>NUCLEOTIDE SEQUENCE</scope>
    <source>
        <strain evidence="2">CSS-01s</strain>
    </source>
</reference>
<dbReference type="PANTHER" id="PTHR35041">
    <property type="entry name" value="MEDIATOR OF RNA POLYMERASE II TRANSCRIPTION SUBUNIT 1"/>
    <property type="match status" value="1"/>
</dbReference>
<keyword evidence="1" id="KW-0472">Membrane</keyword>
<evidence type="ECO:0000256" key="1">
    <source>
        <dbReference type="SAM" id="Phobius"/>
    </source>
</evidence>
<protein>
    <submittedName>
        <fullName evidence="2">Uncharacterized protein</fullName>
    </submittedName>
</protein>
<gene>
    <name evidence="2" type="ORF">BFW01_g10780</name>
</gene>
<evidence type="ECO:0000313" key="3">
    <source>
        <dbReference type="Proteomes" id="UP000627934"/>
    </source>
</evidence>
<keyword evidence="1" id="KW-1133">Transmembrane helix</keyword>
<dbReference type="PANTHER" id="PTHR35041:SF6">
    <property type="entry name" value="FORMYLMETHIONINE DEFORMYLASE-LIKE PROTEIN-RELATED"/>
    <property type="match status" value="1"/>
</dbReference>
<dbReference type="Proteomes" id="UP000627934">
    <property type="component" value="Unassembled WGS sequence"/>
</dbReference>
<name>A0A8H7IPU7_9PEZI</name>
<evidence type="ECO:0000313" key="2">
    <source>
        <dbReference type="EMBL" id="KAF9629577.1"/>
    </source>
</evidence>
<dbReference type="EMBL" id="MDYX01000024">
    <property type="protein sequence ID" value="KAF9629577.1"/>
    <property type="molecule type" value="Genomic_DNA"/>
</dbReference>
<accession>A0A8H7IPU7</accession>
<feature type="transmembrane region" description="Helical" evidence="1">
    <location>
        <begin position="436"/>
        <end position="458"/>
    </location>
</feature>
<feature type="transmembrane region" description="Helical" evidence="1">
    <location>
        <begin position="90"/>
        <end position="115"/>
    </location>
</feature>
<dbReference type="AlphaFoldDB" id="A0A8H7IPU7"/>
<proteinExistence type="predicted"/>
<organism evidence="2 3">
    <name type="scientific">Lasiodiplodia theobromae</name>
    <dbReference type="NCBI Taxonomy" id="45133"/>
    <lineage>
        <taxon>Eukaryota</taxon>
        <taxon>Fungi</taxon>
        <taxon>Dikarya</taxon>
        <taxon>Ascomycota</taxon>
        <taxon>Pezizomycotina</taxon>
        <taxon>Dothideomycetes</taxon>
        <taxon>Dothideomycetes incertae sedis</taxon>
        <taxon>Botryosphaeriales</taxon>
        <taxon>Botryosphaeriaceae</taxon>
        <taxon>Lasiodiplodia</taxon>
    </lineage>
</organism>